<feature type="region of interest" description="Disordered" evidence="1">
    <location>
        <begin position="106"/>
        <end position="214"/>
    </location>
</feature>
<proteinExistence type="predicted"/>
<dbReference type="RefSeq" id="WP_349173808.1">
    <property type="nucleotide sequence ID" value="NZ_JBBMEU010000054.1"/>
</dbReference>
<organism evidence="3 4">
    <name type="scientific">Megasphaera intestinihominis</name>
    <dbReference type="NCBI Taxonomy" id="3133159"/>
    <lineage>
        <taxon>Bacteria</taxon>
        <taxon>Bacillati</taxon>
        <taxon>Bacillota</taxon>
        <taxon>Negativicutes</taxon>
        <taxon>Veillonellales</taxon>
        <taxon>Veillonellaceae</taxon>
        <taxon>Megasphaera</taxon>
    </lineage>
</organism>
<evidence type="ECO:0000256" key="1">
    <source>
        <dbReference type="SAM" id="MobiDB-lite"/>
    </source>
</evidence>
<protein>
    <recommendedName>
        <fullName evidence="5">PepSY domain-containing protein</fullName>
    </recommendedName>
</protein>
<dbReference type="EMBL" id="JBBMEU010000054">
    <property type="protein sequence ID" value="MEQ2422818.1"/>
    <property type="molecule type" value="Genomic_DNA"/>
</dbReference>
<dbReference type="Proteomes" id="UP001433088">
    <property type="component" value="Unassembled WGS sequence"/>
</dbReference>
<feature type="compositionally biased region" description="Basic and acidic residues" evidence="1">
    <location>
        <begin position="111"/>
        <end position="145"/>
    </location>
</feature>
<evidence type="ECO:0000256" key="2">
    <source>
        <dbReference type="SAM" id="Phobius"/>
    </source>
</evidence>
<sequence length="247" mass="26568">MTQEKWQDTLVSIKNKVCTARNAKIAAAFCVVCVVATAGGHYYLHQQHLARHAERVDAMAQMTKAQADQHNISLISEDQACAAAAQAIGKDESELDFKEIALFDMSSAKHGPKDGRKDDRKGDHKEKAKDRDRKGDERGDQRGPEGMKPGRPGEEKADAAAGATAKAAPDGQAGNQSAPMTPPQGQPQMTASGQPGQPDMKGQPPQGAMPQRAFHPMYKVRVTSGSVRYDVLVDATNGTVIHTEIED</sequence>
<feature type="compositionally biased region" description="Low complexity" evidence="1">
    <location>
        <begin position="159"/>
        <end position="174"/>
    </location>
</feature>
<accession>A0ABV1CXE3</accession>
<keyword evidence="2" id="KW-0472">Membrane</keyword>
<keyword evidence="2" id="KW-1133">Transmembrane helix</keyword>
<keyword evidence="2" id="KW-0812">Transmembrane</keyword>
<name>A0ABV1CXE3_9FIRM</name>
<keyword evidence="4" id="KW-1185">Reference proteome</keyword>
<evidence type="ECO:0000313" key="4">
    <source>
        <dbReference type="Proteomes" id="UP001433088"/>
    </source>
</evidence>
<evidence type="ECO:0000313" key="3">
    <source>
        <dbReference type="EMBL" id="MEQ2422818.1"/>
    </source>
</evidence>
<comment type="caution">
    <text evidence="3">The sequence shown here is derived from an EMBL/GenBank/DDBJ whole genome shotgun (WGS) entry which is preliminary data.</text>
</comment>
<gene>
    <name evidence="3" type="ORF">WMO23_08775</name>
</gene>
<feature type="transmembrane region" description="Helical" evidence="2">
    <location>
        <begin position="25"/>
        <end position="44"/>
    </location>
</feature>
<reference evidence="3 4" key="1">
    <citation type="submission" date="2024-03" db="EMBL/GenBank/DDBJ databases">
        <title>Human intestinal bacterial collection.</title>
        <authorList>
            <person name="Pauvert C."/>
            <person name="Hitch T.C.A."/>
            <person name="Clavel T."/>
        </authorList>
    </citation>
    <scope>NUCLEOTIDE SEQUENCE [LARGE SCALE GENOMIC DNA]</scope>
    <source>
        <strain evidence="3 4">CLA-AA-H81</strain>
    </source>
</reference>
<evidence type="ECO:0008006" key="5">
    <source>
        <dbReference type="Google" id="ProtNLM"/>
    </source>
</evidence>